<keyword evidence="6" id="KW-0809">Transit peptide</keyword>
<evidence type="ECO:0000259" key="9">
    <source>
        <dbReference type="PROSITE" id="PS50222"/>
    </source>
</evidence>
<evidence type="ECO:0000256" key="3">
    <source>
        <dbReference type="ARBA" id="ARBA00022737"/>
    </source>
</evidence>
<dbReference type="InterPro" id="IPR018247">
    <property type="entry name" value="EF_Hand_1_Ca_BS"/>
</dbReference>
<evidence type="ECO:0000256" key="6">
    <source>
        <dbReference type="ARBA" id="ARBA00022946"/>
    </source>
</evidence>
<accession>A0A3M6UXF9</accession>
<sequence length="345" mass="39030">MFSSLGGKTSLFRVTLVGIGGVGCCLLWRAKNGHSSVNVVAAKSPDNGPGPTQTRRKTKFDQFASIEVDGRYFMTPADFLESVMNKDSLGWSKKRPLTKDVLSQMVYNTPSISKGSRNFFRKLQDNGVITFSEYLFLLTILTKSQRGLEIAFKMLDKDGNGRLCKEEYFVLEEMVNKKSSAKSMAIRENEKENHGCLEKTTLTMHLFGSRGTGQLTLSQFSKGMPTIPEDSFARLLLRNTSLEEEEIQKYLDRLGKRLTQRKGITLEQFLRFGMFLNNLEDFSLAMRIYSIAGQAVTQGTATNISPLCFISCFEFISICEGAHRENSFPFYKSKLTYRKYLEILI</sequence>
<dbReference type="InterPro" id="IPR002048">
    <property type="entry name" value="EF_hand_dom"/>
</dbReference>
<dbReference type="STRING" id="46731.A0A3M6UXF9"/>
<evidence type="ECO:0000313" key="11">
    <source>
        <dbReference type="Proteomes" id="UP000275408"/>
    </source>
</evidence>
<evidence type="ECO:0000256" key="1">
    <source>
        <dbReference type="ARBA" id="ARBA00004273"/>
    </source>
</evidence>
<dbReference type="SUPFAM" id="SSF47473">
    <property type="entry name" value="EF-hand"/>
    <property type="match status" value="1"/>
</dbReference>
<protein>
    <recommendedName>
        <fullName evidence="9">EF-hand domain-containing protein</fullName>
    </recommendedName>
</protein>
<dbReference type="GO" id="GO:0036444">
    <property type="term" value="P:calcium import into the mitochondrion"/>
    <property type="evidence" value="ECO:0007669"/>
    <property type="project" value="TreeGrafter"/>
</dbReference>
<dbReference type="Proteomes" id="UP000275408">
    <property type="component" value="Unassembled WGS sequence"/>
</dbReference>
<dbReference type="Gene3D" id="1.10.238.10">
    <property type="entry name" value="EF-hand"/>
    <property type="match status" value="1"/>
</dbReference>
<dbReference type="PROSITE" id="PS00018">
    <property type="entry name" value="EF_HAND_1"/>
    <property type="match status" value="1"/>
</dbReference>
<feature type="non-terminal residue" evidence="10">
    <location>
        <position position="345"/>
    </location>
</feature>
<evidence type="ECO:0000256" key="5">
    <source>
        <dbReference type="ARBA" id="ARBA00022837"/>
    </source>
</evidence>
<organism evidence="10 11">
    <name type="scientific">Pocillopora damicornis</name>
    <name type="common">Cauliflower coral</name>
    <name type="synonym">Millepora damicornis</name>
    <dbReference type="NCBI Taxonomy" id="46731"/>
    <lineage>
        <taxon>Eukaryota</taxon>
        <taxon>Metazoa</taxon>
        <taxon>Cnidaria</taxon>
        <taxon>Anthozoa</taxon>
        <taxon>Hexacorallia</taxon>
        <taxon>Scleractinia</taxon>
        <taxon>Astrocoeniina</taxon>
        <taxon>Pocilloporidae</taxon>
        <taxon>Pocillopora</taxon>
    </lineage>
</organism>
<keyword evidence="4" id="KW-0999">Mitochondrion inner membrane</keyword>
<evidence type="ECO:0000256" key="7">
    <source>
        <dbReference type="ARBA" id="ARBA00023128"/>
    </source>
</evidence>
<dbReference type="PANTHER" id="PTHR12294">
    <property type="entry name" value="EF HAND DOMAIN FAMILY A1,A2-RELATED"/>
    <property type="match status" value="1"/>
</dbReference>
<reference evidence="10 11" key="1">
    <citation type="journal article" date="2018" name="Sci. Rep.">
        <title>Comparative analysis of the Pocillopora damicornis genome highlights role of immune system in coral evolution.</title>
        <authorList>
            <person name="Cunning R."/>
            <person name="Bay R.A."/>
            <person name="Gillette P."/>
            <person name="Baker A.C."/>
            <person name="Traylor-Knowles N."/>
        </authorList>
    </citation>
    <scope>NUCLEOTIDE SEQUENCE [LARGE SCALE GENOMIC DNA]</scope>
    <source>
        <strain evidence="10">RSMAS</strain>
        <tissue evidence="10">Whole animal</tissue>
    </source>
</reference>
<keyword evidence="5" id="KW-0106">Calcium</keyword>
<dbReference type="GO" id="GO:0051560">
    <property type="term" value="P:mitochondrial calcium ion homeostasis"/>
    <property type="evidence" value="ECO:0007669"/>
    <property type="project" value="TreeGrafter"/>
</dbReference>
<dbReference type="InterPro" id="IPR039800">
    <property type="entry name" value="MICU1/2/3"/>
</dbReference>
<keyword evidence="8" id="KW-0472">Membrane</keyword>
<dbReference type="GO" id="GO:0005509">
    <property type="term" value="F:calcium ion binding"/>
    <property type="evidence" value="ECO:0007669"/>
    <property type="project" value="InterPro"/>
</dbReference>
<evidence type="ECO:0000256" key="8">
    <source>
        <dbReference type="ARBA" id="ARBA00023136"/>
    </source>
</evidence>
<evidence type="ECO:0000256" key="4">
    <source>
        <dbReference type="ARBA" id="ARBA00022792"/>
    </source>
</evidence>
<dbReference type="GO" id="GO:0005758">
    <property type="term" value="C:mitochondrial intermembrane space"/>
    <property type="evidence" value="ECO:0007669"/>
    <property type="project" value="UniProtKB-SubCell"/>
</dbReference>
<dbReference type="PROSITE" id="PS50222">
    <property type="entry name" value="EF_HAND_2"/>
    <property type="match status" value="1"/>
</dbReference>
<dbReference type="PANTHER" id="PTHR12294:SF13">
    <property type="entry name" value="MITOCHONDRIAL CALCIUM UPTAKE 3, ISOFORM D"/>
    <property type="match status" value="1"/>
</dbReference>
<keyword evidence="3" id="KW-0677">Repeat</keyword>
<comment type="caution">
    <text evidence="10">The sequence shown here is derived from an EMBL/GenBank/DDBJ whole genome shotgun (WGS) entry which is preliminary data.</text>
</comment>
<comment type="subcellular location">
    <subcellularLocation>
        <location evidence="1">Mitochondrion inner membrane</location>
    </subcellularLocation>
    <subcellularLocation>
        <location evidence="2">Mitochondrion intermembrane space</location>
    </subcellularLocation>
</comment>
<feature type="domain" description="EF-hand" evidence="9">
    <location>
        <begin position="143"/>
        <end position="178"/>
    </location>
</feature>
<dbReference type="GO" id="GO:1990246">
    <property type="term" value="C:uniplex complex"/>
    <property type="evidence" value="ECO:0007669"/>
    <property type="project" value="TreeGrafter"/>
</dbReference>
<dbReference type="InterPro" id="IPR011992">
    <property type="entry name" value="EF-hand-dom_pair"/>
</dbReference>
<evidence type="ECO:0000313" key="10">
    <source>
        <dbReference type="EMBL" id="RMX58403.1"/>
    </source>
</evidence>
<dbReference type="OrthoDB" id="5859791at2759"/>
<dbReference type="EMBL" id="RCHS01000527">
    <property type="protein sequence ID" value="RMX58403.1"/>
    <property type="molecule type" value="Genomic_DNA"/>
</dbReference>
<evidence type="ECO:0000256" key="2">
    <source>
        <dbReference type="ARBA" id="ARBA00004569"/>
    </source>
</evidence>
<name>A0A3M6UXF9_POCDA</name>
<gene>
    <name evidence="10" type="ORF">pdam_00021391</name>
</gene>
<keyword evidence="11" id="KW-1185">Reference proteome</keyword>
<proteinExistence type="predicted"/>
<keyword evidence="7" id="KW-0496">Mitochondrion</keyword>
<dbReference type="AlphaFoldDB" id="A0A3M6UXF9"/>